<evidence type="ECO:0000256" key="7">
    <source>
        <dbReference type="SAM" id="MobiDB-lite"/>
    </source>
</evidence>
<feature type="region of interest" description="Disordered" evidence="7">
    <location>
        <begin position="31"/>
        <end position="58"/>
    </location>
</feature>
<evidence type="ECO:0000313" key="10">
    <source>
        <dbReference type="Proteomes" id="UP001630127"/>
    </source>
</evidence>
<feature type="domain" description="U1-type" evidence="8">
    <location>
        <begin position="156"/>
        <end position="190"/>
    </location>
</feature>
<reference evidence="9 10" key="1">
    <citation type="submission" date="2024-11" db="EMBL/GenBank/DDBJ databases">
        <title>A near-complete genome assembly of Cinchona calisaya.</title>
        <authorList>
            <person name="Lian D.C."/>
            <person name="Zhao X.W."/>
            <person name="Wei L."/>
        </authorList>
    </citation>
    <scope>NUCLEOTIDE SEQUENCE [LARGE SCALE GENOMIC DNA]</scope>
    <source>
        <tissue evidence="9">Nenye</tissue>
    </source>
</reference>
<dbReference type="Pfam" id="PF12874">
    <property type="entry name" value="zf-met"/>
    <property type="match status" value="2"/>
</dbReference>
<dbReference type="InterPro" id="IPR013087">
    <property type="entry name" value="Znf_C2H2_type"/>
</dbReference>
<protein>
    <recommendedName>
        <fullName evidence="8">U1-type domain-containing protein</fullName>
    </recommendedName>
</protein>
<dbReference type="SUPFAM" id="SSF57667">
    <property type="entry name" value="beta-beta-alpha zinc fingers"/>
    <property type="match status" value="2"/>
</dbReference>
<sequence>MENYPGGGSGMQQNPPFLNAHHLYHNSHYSSSSAAYYPQSQNPNPNPNFPNPNHGTNSVNAVVIQPPGVYEAHQLVLPYSYSHQTVASAPTAYYQDPNAVVTPFGLNSYAAGVTVPSTDAQKLVTLNPTSILRTKSVVRSQKNSTWKKGPKIIKVVQSAWCEICRVDCNSKNVLDLHKLGKKHKKNLEKLTMANTSILAPAPVLAPLPPASTVSDNPVIGPQENPDKVKTASTQKAHKKTADAEDLETKRKKVLEGGAALDAVRTCAICNVVCNSETVFRYHLAGQKHTAMMKRHAYPTGVAAAT</sequence>
<evidence type="ECO:0000259" key="8">
    <source>
        <dbReference type="SMART" id="SM00451"/>
    </source>
</evidence>
<dbReference type="Proteomes" id="UP001630127">
    <property type="component" value="Unassembled WGS sequence"/>
</dbReference>
<dbReference type="SMART" id="SM00451">
    <property type="entry name" value="ZnF_U1"/>
    <property type="match status" value="2"/>
</dbReference>
<comment type="caution">
    <text evidence="9">The sequence shown here is derived from an EMBL/GenBank/DDBJ whole genome shotgun (WGS) entry which is preliminary data.</text>
</comment>
<dbReference type="GO" id="GO:0008270">
    <property type="term" value="F:zinc ion binding"/>
    <property type="evidence" value="ECO:0007669"/>
    <property type="project" value="UniProtKB-KW"/>
</dbReference>
<proteinExistence type="predicted"/>
<evidence type="ECO:0000256" key="3">
    <source>
        <dbReference type="ARBA" id="ARBA00022737"/>
    </source>
</evidence>
<gene>
    <name evidence="9" type="ORF">ACH5RR_011231</name>
</gene>
<comment type="subcellular location">
    <subcellularLocation>
        <location evidence="1">Nucleus</location>
    </subcellularLocation>
</comment>
<evidence type="ECO:0000256" key="4">
    <source>
        <dbReference type="ARBA" id="ARBA00022771"/>
    </source>
</evidence>
<dbReference type="PANTHER" id="PTHR46144:SF6">
    <property type="entry name" value="C2H2-TYPE DOMAIN-CONTAINING PROTEIN"/>
    <property type="match status" value="1"/>
</dbReference>
<dbReference type="EMBL" id="JBJUIK010000005">
    <property type="protein sequence ID" value="KAL3526575.1"/>
    <property type="molecule type" value="Genomic_DNA"/>
</dbReference>
<name>A0ABD3A7U5_9GENT</name>
<evidence type="ECO:0000313" key="9">
    <source>
        <dbReference type="EMBL" id="KAL3526575.1"/>
    </source>
</evidence>
<feature type="region of interest" description="Disordered" evidence="7">
    <location>
        <begin position="218"/>
        <end position="244"/>
    </location>
</feature>
<dbReference type="InterPro" id="IPR003604">
    <property type="entry name" value="Matrin/U1-like-C_Znf_C2H2"/>
</dbReference>
<dbReference type="InterPro" id="IPR036236">
    <property type="entry name" value="Znf_C2H2_sf"/>
</dbReference>
<dbReference type="InterPro" id="IPR051868">
    <property type="entry name" value="ZN346_ZMAT4"/>
</dbReference>
<dbReference type="PANTHER" id="PTHR46144">
    <property type="entry name" value="ZINC FINGER PROTEIN 385B-LIKE"/>
    <property type="match status" value="1"/>
</dbReference>
<evidence type="ECO:0000256" key="1">
    <source>
        <dbReference type="ARBA" id="ARBA00004123"/>
    </source>
</evidence>
<keyword evidence="6" id="KW-0539">Nucleus</keyword>
<evidence type="ECO:0000256" key="2">
    <source>
        <dbReference type="ARBA" id="ARBA00022723"/>
    </source>
</evidence>
<organism evidence="9 10">
    <name type="scientific">Cinchona calisaya</name>
    <dbReference type="NCBI Taxonomy" id="153742"/>
    <lineage>
        <taxon>Eukaryota</taxon>
        <taxon>Viridiplantae</taxon>
        <taxon>Streptophyta</taxon>
        <taxon>Embryophyta</taxon>
        <taxon>Tracheophyta</taxon>
        <taxon>Spermatophyta</taxon>
        <taxon>Magnoliopsida</taxon>
        <taxon>eudicotyledons</taxon>
        <taxon>Gunneridae</taxon>
        <taxon>Pentapetalae</taxon>
        <taxon>asterids</taxon>
        <taxon>lamiids</taxon>
        <taxon>Gentianales</taxon>
        <taxon>Rubiaceae</taxon>
        <taxon>Cinchonoideae</taxon>
        <taxon>Cinchoneae</taxon>
        <taxon>Cinchona</taxon>
    </lineage>
</organism>
<keyword evidence="5" id="KW-0862">Zinc</keyword>
<dbReference type="AlphaFoldDB" id="A0ABD3A7U5"/>
<dbReference type="Gene3D" id="3.30.160.60">
    <property type="entry name" value="Classic Zinc Finger"/>
    <property type="match status" value="2"/>
</dbReference>
<keyword evidence="4" id="KW-0863">Zinc-finger</keyword>
<keyword evidence="10" id="KW-1185">Reference proteome</keyword>
<evidence type="ECO:0000256" key="6">
    <source>
        <dbReference type="ARBA" id="ARBA00023242"/>
    </source>
</evidence>
<keyword evidence="2" id="KW-0479">Metal-binding</keyword>
<feature type="domain" description="U1-type" evidence="8">
    <location>
        <begin position="261"/>
        <end position="295"/>
    </location>
</feature>
<keyword evidence="3" id="KW-0677">Repeat</keyword>
<dbReference type="GO" id="GO:0005634">
    <property type="term" value="C:nucleus"/>
    <property type="evidence" value="ECO:0007669"/>
    <property type="project" value="UniProtKB-SubCell"/>
</dbReference>
<accession>A0ABD3A7U5</accession>
<evidence type="ECO:0000256" key="5">
    <source>
        <dbReference type="ARBA" id="ARBA00022833"/>
    </source>
</evidence>